<dbReference type="SUPFAM" id="SSF51556">
    <property type="entry name" value="Metallo-dependent hydrolases"/>
    <property type="match status" value="1"/>
</dbReference>
<dbReference type="GO" id="GO:0005737">
    <property type="term" value="C:cytoplasm"/>
    <property type="evidence" value="ECO:0007669"/>
    <property type="project" value="TreeGrafter"/>
</dbReference>
<sequence>MTEVSSPHEVGEAAEVRRIQRELGLPGLVDVHTHFMPDNVLRKVWAYFDALGEGVWPITYRFDQDERLAVLRDLGVRRFTALSYPHRPDMARWLNSWSAGFAADHPDCLRSATFHPEPDAATYVAEEIASGARIFKAHLQVGAYDPRDPLLSDVWGALADSGTPVVVHCGSGPLPGRFTGPGPFSEVLRDHPRLTAIVAHAGAPEYSAFLDLVERYEQVRLDTTMAFTPYTERSAPFPRAELPRLRDLSHRVLLGTDFPNIPYAYVEQIRSLIALDLGPERLRGVLHDNAAALFGI</sequence>
<dbReference type="InterPro" id="IPR032465">
    <property type="entry name" value="ACMSD"/>
</dbReference>
<dbReference type="EMBL" id="WWHY01000001">
    <property type="protein sequence ID" value="MYR32747.1"/>
    <property type="molecule type" value="Genomic_DNA"/>
</dbReference>
<dbReference type="Proteomes" id="UP000467124">
    <property type="component" value="Unassembled WGS sequence"/>
</dbReference>
<name>A0A7K2ISC2_9ACTN</name>
<keyword evidence="1" id="KW-0456">Lyase</keyword>
<dbReference type="GO" id="GO:0016787">
    <property type="term" value="F:hydrolase activity"/>
    <property type="evidence" value="ECO:0007669"/>
    <property type="project" value="UniProtKB-KW"/>
</dbReference>
<organism evidence="3 4">
    <name type="scientific">Nocardiopsis alba</name>
    <dbReference type="NCBI Taxonomy" id="53437"/>
    <lineage>
        <taxon>Bacteria</taxon>
        <taxon>Bacillati</taxon>
        <taxon>Actinomycetota</taxon>
        <taxon>Actinomycetes</taxon>
        <taxon>Streptosporangiales</taxon>
        <taxon>Nocardiopsidaceae</taxon>
        <taxon>Nocardiopsis</taxon>
    </lineage>
</organism>
<comment type="caution">
    <text evidence="3">The sequence shown here is derived from an EMBL/GenBank/DDBJ whole genome shotgun (WGS) entry which is preliminary data.</text>
</comment>
<dbReference type="RefSeq" id="WP_161110882.1">
    <property type="nucleotide sequence ID" value="NZ_WWHY01000001.1"/>
</dbReference>
<accession>A0A7K2ISC2</accession>
<gene>
    <name evidence="3" type="ORF">GTW20_10780</name>
</gene>
<dbReference type="PANTHER" id="PTHR21240">
    <property type="entry name" value="2-AMINO-3-CARBOXYLMUCONATE-6-SEMIALDEHYDE DECARBOXYLASE"/>
    <property type="match status" value="1"/>
</dbReference>
<dbReference type="GO" id="GO:0016831">
    <property type="term" value="F:carboxy-lyase activity"/>
    <property type="evidence" value="ECO:0007669"/>
    <property type="project" value="InterPro"/>
</dbReference>
<dbReference type="CDD" id="cd01292">
    <property type="entry name" value="metallo-dependent_hydrolases"/>
    <property type="match status" value="1"/>
</dbReference>
<evidence type="ECO:0000259" key="2">
    <source>
        <dbReference type="Pfam" id="PF04909"/>
    </source>
</evidence>
<evidence type="ECO:0000313" key="3">
    <source>
        <dbReference type="EMBL" id="MYR32747.1"/>
    </source>
</evidence>
<evidence type="ECO:0000313" key="4">
    <source>
        <dbReference type="Proteomes" id="UP000467124"/>
    </source>
</evidence>
<evidence type="ECO:0000256" key="1">
    <source>
        <dbReference type="ARBA" id="ARBA00023239"/>
    </source>
</evidence>
<dbReference type="InterPro" id="IPR006680">
    <property type="entry name" value="Amidohydro-rel"/>
</dbReference>
<dbReference type="AlphaFoldDB" id="A0A7K2ISC2"/>
<feature type="domain" description="Amidohydrolase-related" evidence="2">
    <location>
        <begin position="29"/>
        <end position="296"/>
    </location>
</feature>
<dbReference type="Gene3D" id="3.20.20.140">
    <property type="entry name" value="Metal-dependent hydrolases"/>
    <property type="match status" value="1"/>
</dbReference>
<protein>
    <submittedName>
        <fullName evidence="3">Amidohydrolase family protein</fullName>
    </submittedName>
</protein>
<dbReference type="Pfam" id="PF04909">
    <property type="entry name" value="Amidohydro_2"/>
    <property type="match status" value="1"/>
</dbReference>
<dbReference type="InterPro" id="IPR032466">
    <property type="entry name" value="Metal_Hydrolase"/>
</dbReference>
<keyword evidence="3" id="KW-0378">Hydrolase</keyword>
<proteinExistence type="predicted"/>
<reference evidence="3 4" key="1">
    <citation type="journal article" date="2019" name="Nat. Commun.">
        <title>The antimicrobial potential of Streptomyces from insect microbiomes.</title>
        <authorList>
            <person name="Chevrette M.G."/>
            <person name="Carlson C.M."/>
            <person name="Ortega H.E."/>
            <person name="Thomas C."/>
            <person name="Ananiev G.E."/>
            <person name="Barns K.J."/>
            <person name="Book A.J."/>
            <person name="Cagnazzo J."/>
            <person name="Carlos C."/>
            <person name="Flanigan W."/>
            <person name="Grubbs K.J."/>
            <person name="Horn H.A."/>
            <person name="Hoffmann F.M."/>
            <person name="Klassen J.L."/>
            <person name="Knack J.J."/>
            <person name="Lewin G.R."/>
            <person name="McDonald B.R."/>
            <person name="Muller L."/>
            <person name="Melo W.G.P."/>
            <person name="Pinto-Tomas A.A."/>
            <person name="Schmitz A."/>
            <person name="Wendt-Pienkowski E."/>
            <person name="Wildman S."/>
            <person name="Zhao M."/>
            <person name="Zhang F."/>
            <person name="Bugni T.S."/>
            <person name="Andes D.R."/>
            <person name="Pupo M.T."/>
            <person name="Currie C.R."/>
        </authorList>
    </citation>
    <scope>NUCLEOTIDE SEQUENCE [LARGE SCALE GENOMIC DNA]</scope>
    <source>
        <strain evidence="3 4">SID5840</strain>
    </source>
</reference>
<dbReference type="GO" id="GO:0019748">
    <property type="term" value="P:secondary metabolic process"/>
    <property type="evidence" value="ECO:0007669"/>
    <property type="project" value="TreeGrafter"/>
</dbReference>
<dbReference type="PANTHER" id="PTHR21240:SF28">
    <property type="entry name" value="ISO-OROTATE DECARBOXYLASE (EUROFUNG)"/>
    <property type="match status" value="1"/>
</dbReference>